<keyword evidence="5" id="KW-1185">Reference proteome</keyword>
<dbReference type="Proteomes" id="UP001165065">
    <property type="component" value="Unassembled WGS sequence"/>
</dbReference>
<evidence type="ECO:0000313" key="4">
    <source>
        <dbReference type="EMBL" id="GMI43280.1"/>
    </source>
</evidence>
<evidence type="ECO:0000259" key="3">
    <source>
        <dbReference type="Pfam" id="PF13359"/>
    </source>
</evidence>
<accession>A0A9W7GCR2</accession>
<proteinExistence type="predicted"/>
<sequence>MPRYRRRPIRETTQARRHHSLSVHEVERHLRLLGWSDFHLLCALVSGARFRRANLLNRRRYRVLTILNFFLYHDYSAADLRLLYEVDPRDNNPTDSPTPIAMATFATCPITWAEFGWRRAEIMELYTTLEFPHIVHSREGEGNTRILSGEYVFLSVLFHLRGTNVTGVHLSRKLGGDSRRFSGALKFGYGFLAKIARGLERPAALEIWASDFPDFAARIKKYVNEKAGGEIFGDNFSNMGWGDGCIHECMTPSGPTIVMMRNGYQGLDDFARAVYSGYFKGFGMKHLSFTLPNGMIAICQPFQSARHTDVGSWNRSGVHQAMEVICQRDYNGRKYYFFGDKIFRDVIQWNHFRSYWQTDYVPPAHLLAAHSQMVRENRAMSAARLCIEHTFGSLKECFPSIACWRNFSLMVAGGMRSMADKILVAALFYNCRAIMRGNDTTKLFNYTQAELPSLHDYIAMLRSVPDP</sequence>
<comment type="caution">
    <text evidence="4">The sequence shown here is derived from an EMBL/GenBank/DDBJ whole genome shotgun (WGS) entry which is preliminary data.</text>
</comment>
<dbReference type="GO" id="GO:0046872">
    <property type="term" value="F:metal ion binding"/>
    <property type="evidence" value="ECO:0007669"/>
    <property type="project" value="UniProtKB-KW"/>
</dbReference>
<feature type="domain" description="DDE Tnp4" evidence="3">
    <location>
        <begin position="273"/>
        <end position="401"/>
    </location>
</feature>
<reference evidence="5" key="1">
    <citation type="journal article" date="2023" name="Commun. Biol.">
        <title>Genome analysis of Parmales, the sister group of diatoms, reveals the evolutionary specialization of diatoms from phago-mixotrophs to photoautotrophs.</title>
        <authorList>
            <person name="Ban H."/>
            <person name="Sato S."/>
            <person name="Yoshikawa S."/>
            <person name="Yamada K."/>
            <person name="Nakamura Y."/>
            <person name="Ichinomiya M."/>
            <person name="Sato N."/>
            <person name="Blanc-Mathieu R."/>
            <person name="Endo H."/>
            <person name="Kuwata A."/>
            <person name="Ogata H."/>
        </authorList>
    </citation>
    <scope>NUCLEOTIDE SEQUENCE [LARGE SCALE GENOMIC DNA]</scope>
</reference>
<evidence type="ECO:0000313" key="5">
    <source>
        <dbReference type="Proteomes" id="UP001165065"/>
    </source>
</evidence>
<dbReference type="EMBL" id="BRYA01001451">
    <property type="protein sequence ID" value="GMI43280.1"/>
    <property type="molecule type" value="Genomic_DNA"/>
</dbReference>
<dbReference type="Pfam" id="PF13359">
    <property type="entry name" value="DDE_Tnp_4"/>
    <property type="match status" value="1"/>
</dbReference>
<name>A0A9W7GCR2_9STRA</name>
<evidence type="ECO:0000256" key="1">
    <source>
        <dbReference type="ARBA" id="ARBA00001968"/>
    </source>
</evidence>
<evidence type="ECO:0000256" key="2">
    <source>
        <dbReference type="ARBA" id="ARBA00022723"/>
    </source>
</evidence>
<comment type="cofactor">
    <cofactor evidence="1">
        <name>a divalent metal cation</name>
        <dbReference type="ChEBI" id="CHEBI:60240"/>
    </cofactor>
</comment>
<keyword evidence="2" id="KW-0479">Metal-binding</keyword>
<dbReference type="InterPro" id="IPR027806">
    <property type="entry name" value="HARBI1_dom"/>
</dbReference>
<gene>
    <name evidence="4" type="ORF">TrCOL_g9792</name>
</gene>
<organism evidence="4 5">
    <name type="scientific">Triparma columacea</name>
    <dbReference type="NCBI Taxonomy" id="722753"/>
    <lineage>
        <taxon>Eukaryota</taxon>
        <taxon>Sar</taxon>
        <taxon>Stramenopiles</taxon>
        <taxon>Ochrophyta</taxon>
        <taxon>Bolidophyceae</taxon>
        <taxon>Parmales</taxon>
        <taxon>Triparmaceae</taxon>
        <taxon>Triparma</taxon>
    </lineage>
</organism>
<dbReference type="AlphaFoldDB" id="A0A9W7GCR2"/>
<protein>
    <recommendedName>
        <fullName evidence="3">DDE Tnp4 domain-containing protein</fullName>
    </recommendedName>
</protein>